<proteinExistence type="predicted"/>
<dbReference type="RefSeq" id="WP_089165736.1">
    <property type="nucleotide sequence ID" value="NZ_MTHB01000276.1"/>
</dbReference>
<accession>A0A226WPD9</accession>
<comment type="caution">
    <text evidence="1">The sequence shown here is derived from an EMBL/GenBank/DDBJ whole genome shotgun (WGS) entry which is preliminary data.</text>
</comment>
<organism evidence="1 2">
    <name type="scientific">Caballeronia sordidicola</name>
    <name type="common">Burkholderia sordidicola</name>
    <dbReference type="NCBI Taxonomy" id="196367"/>
    <lineage>
        <taxon>Bacteria</taxon>
        <taxon>Pseudomonadati</taxon>
        <taxon>Pseudomonadota</taxon>
        <taxon>Betaproteobacteria</taxon>
        <taxon>Burkholderiales</taxon>
        <taxon>Burkholderiaceae</taxon>
        <taxon>Caballeronia</taxon>
    </lineage>
</organism>
<name>A0A226WPD9_CABSO</name>
<evidence type="ECO:0000313" key="2">
    <source>
        <dbReference type="Proteomes" id="UP000214720"/>
    </source>
</evidence>
<dbReference type="EMBL" id="MTHB01000276">
    <property type="protein sequence ID" value="OXC72488.1"/>
    <property type="molecule type" value="Genomic_DNA"/>
</dbReference>
<protein>
    <submittedName>
        <fullName evidence="1">Uncharacterized protein</fullName>
    </submittedName>
</protein>
<reference evidence="2" key="1">
    <citation type="submission" date="2017-01" db="EMBL/GenBank/DDBJ databases">
        <title>Genome Analysis of Deinococcus marmoris KOPRI26562.</title>
        <authorList>
            <person name="Kim J.H."/>
            <person name="Oh H.-M."/>
        </authorList>
    </citation>
    <scope>NUCLEOTIDE SEQUENCE [LARGE SCALE GENOMIC DNA]</scope>
    <source>
        <strain evidence="2">PAMC 26633</strain>
    </source>
</reference>
<dbReference type="OrthoDB" id="8964201at2"/>
<dbReference type="Proteomes" id="UP000214720">
    <property type="component" value="Unassembled WGS sequence"/>
</dbReference>
<sequence>MMQIGQIVLAQKDLAARAVAASAEALATDPKARIDTDGKTVGEVYGSLWAFLYRSEMEPEWLTLANTRDHADEQAYGARRSRMWPSRVVFDRVSVSVCIGNSEGWIVHVDWITRPASDDLERRYAVMPLLRAKVFNRNQAWELARLIAHKLDVA</sequence>
<dbReference type="AlphaFoldDB" id="A0A226WPD9"/>
<evidence type="ECO:0000313" key="1">
    <source>
        <dbReference type="EMBL" id="OXC72488.1"/>
    </source>
</evidence>
<gene>
    <name evidence="1" type="ORF">BSU04_41920</name>
</gene>